<comment type="caution">
    <text evidence="3">The sequence shown here is derived from an EMBL/GenBank/DDBJ whole genome shotgun (WGS) entry which is preliminary data.</text>
</comment>
<sequence>MDLITAGKGVEQLKKKVDFYFVDKINFHKRNFNNFITHVEENFTTEYNTAYPKLKMGFGKYEYHKISGLPNFKKYEELFKDLDHYPLSDLKNIQYKGYQLWDVVYAELYAYLTPKLYQLYLEGELKQLDEDLFDTLTKSSFEDETLKHIVFYNFAIGAFWIDYWATTLKKFTINNLCVFGGTTIFSRAATLIAQWNNVNVLSFEGSFIKEFHYADNGSGMITNNHRFADHSQWVKLQGLAFTQVQEEWLGDIMENRLNLNVVQPNKLSKSDFYTKYGIESQKKVALLIGQVVNDFSVTRDLHTFDSTIDFYVNVIKSMQNNPEYHLFIKLHPWENHKQNSTTELSKRILESKLKDLPYKNYTIDYDVNIDSLIDYSDIGITSCSQAGLEMLYTGKRVVQVGNAFYGSKGWTIDVSRPEFLDQAIKSAVQDPVLSAEELKEVKKFMYHLLKNHCFLRVGKDDNFYKKFTKVTEFGKNANSTFSGKLKRKLSRTKKKLSRVNSLLKKSLKEPKKAYLALKYKISLHLSIYQAKMTSKKVINMVMGQATYSKIFEDMLDRFKKELKDDYLVIVTAKPLQKADVYHYWRPNASKDSIVSPSIVTVHHDFDRDSESLSLRHFIDSYKKADMILCLNEQQKNRIHEYIGYSKPMRVIPHGYDIRFQPKETYKTNINEEEKLVIGFSSRRYPRLIKGEETLYKIIDGLKDQPVKFLFIGQDRKKEFEFCQELGVEAEVHEKISYSEFPALYKQMDLFLITSKAEGGPASLPEALATGLPVVSTPCGFVPDMIINGENGFISDYEDSDGIIRHINKYIQNPVLLKQMGEKSLQTKNLKTWEKIIRDYATAYEDISNVMLKDGQHEIHRRKGIS</sequence>
<evidence type="ECO:0000256" key="1">
    <source>
        <dbReference type="ARBA" id="ARBA00022679"/>
    </source>
</evidence>
<dbReference type="InterPro" id="IPR001296">
    <property type="entry name" value="Glyco_trans_1"/>
</dbReference>
<dbReference type="Gene3D" id="3.40.50.12580">
    <property type="match status" value="1"/>
</dbReference>
<dbReference type="Gene3D" id="3.40.50.2000">
    <property type="entry name" value="Glycogen Phosphorylase B"/>
    <property type="match status" value="2"/>
</dbReference>
<dbReference type="Pfam" id="PF00534">
    <property type="entry name" value="Glycos_transf_1"/>
    <property type="match status" value="1"/>
</dbReference>
<dbReference type="Proteomes" id="UP000028549">
    <property type="component" value="Unassembled WGS sequence"/>
</dbReference>
<dbReference type="PANTHER" id="PTHR46401:SF2">
    <property type="entry name" value="GLYCOSYLTRANSFERASE WBBK-RELATED"/>
    <property type="match status" value="1"/>
</dbReference>
<keyword evidence="1" id="KW-0808">Transferase</keyword>
<evidence type="ECO:0000259" key="2">
    <source>
        <dbReference type="Pfam" id="PF00534"/>
    </source>
</evidence>
<proteinExistence type="predicted"/>
<dbReference type="InterPro" id="IPR043148">
    <property type="entry name" value="TagF_C"/>
</dbReference>
<gene>
    <name evidence="3" type="ORF">GS18_0213915</name>
</gene>
<evidence type="ECO:0000313" key="4">
    <source>
        <dbReference type="Proteomes" id="UP000028549"/>
    </source>
</evidence>
<dbReference type="InterPro" id="IPR007833">
    <property type="entry name" value="Capsule_polysaccharide_synth"/>
</dbReference>
<dbReference type="GO" id="GO:0015774">
    <property type="term" value="P:polysaccharide transport"/>
    <property type="evidence" value="ECO:0007669"/>
    <property type="project" value="InterPro"/>
</dbReference>
<dbReference type="Pfam" id="PF05159">
    <property type="entry name" value="Capsule_synth"/>
    <property type="match status" value="1"/>
</dbReference>
<dbReference type="EMBL" id="JNVC02000005">
    <property type="protein sequence ID" value="KEZ52169.1"/>
    <property type="molecule type" value="Genomic_DNA"/>
</dbReference>
<protein>
    <recommendedName>
        <fullName evidence="2">Glycosyl transferase family 1 domain-containing protein</fullName>
    </recommendedName>
</protein>
<dbReference type="OrthoDB" id="179766at2"/>
<accession>A0A084GXV7</accession>
<organism evidence="3 4">
    <name type="scientific">Metabacillus indicus</name>
    <name type="common">Bacillus indicus</name>
    <dbReference type="NCBI Taxonomy" id="246786"/>
    <lineage>
        <taxon>Bacteria</taxon>
        <taxon>Bacillati</taxon>
        <taxon>Bacillota</taxon>
        <taxon>Bacilli</taxon>
        <taxon>Bacillales</taxon>
        <taxon>Bacillaceae</taxon>
        <taxon>Metabacillus</taxon>
    </lineage>
</organism>
<dbReference type="GO" id="GO:0016757">
    <property type="term" value="F:glycosyltransferase activity"/>
    <property type="evidence" value="ECO:0007669"/>
    <property type="project" value="InterPro"/>
</dbReference>
<keyword evidence="4" id="KW-1185">Reference proteome</keyword>
<feature type="domain" description="Glycosyl transferase family 1" evidence="2">
    <location>
        <begin position="668"/>
        <end position="823"/>
    </location>
</feature>
<dbReference type="CDD" id="cd03801">
    <property type="entry name" value="GT4_PimA-like"/>
    <property type="match status" value="1"/>
</dbReference>
<name>A0A084GXV7_METID</name>
<reference evidence="3 4" key="1">
    <citation type="journal article" date="2005" name="Int. J. Syst. Evol. Microbiol.">
        <title>Bacillus cibi sp. nov., isolated from jeotgal, a traditional Korean fermented seafood.</title>
        <authorList>
            <person name="Yoon J.H."/>
            <person name="Lee C.H."/>
            <person name="Oh T.K."/>
        </authorList>
    </citation>
    <scope>NUCLEOTIDE SEQUENCE [LARGE SCALE GENOMIC DNA]</scope>
    <source>
        <strain evidence="3 4">DSM 16189</strain>
    </source>
</reference>
<dbReference type="STRING" id="246786.GS18_0213915"/>
<dbReference type="AlphaFoldDB" id="A0A084GXV7"/>
<dbReference type="SUPFAM" id="SSF53756">
    <property type="entry name" value="UDP-Glycosyltransferase/glycogen phosphorylase"/>
    <property type="match status" value="1"/>
</dbReference>
<evidence type="ECO:0000313" key="3">
    <source>
        <dbReference type="EMBL" id="KEZ52169.1"/>
    </source>
</evidence>
<dbReference type="GO" id="GO:0009103">
    <property type="term" value="P:lipopolysaccharide biosynthetic process"/>
    <property type="evidence" value="ECO:0007669"/>
    <property type="project" value="TreeGrafter"/>
</dbReference>
<dbReference type="PANTHER" id="PTHR46401">
    <property type="entry name" value="GLYCOSYLTRANSFERASE WBBK-RELATED"/>
    <property type="match status" value="1"/>
</dbReference>